<keyword evidence="3" id="KW-0813">Transport</keyword>
<reference evidence="13" key="2">
    <citation type="submission" date="2020-09" db="EMBL/GenBank/DDBJ databases">
        <authorList>
            <person name="Sun Q."/>
            <person name="Zhou Y."/>
        </authorList>
    </citation>
    <scope>NUCLEOTIDE SEQUENCE</scope>
    <source>
        <strain evidence="13">CGMCC 1.15082</strain>
    </source>
</reference>
<dbReference type="Pfam" id="PF01545">
    <property type="entry name" value="Cation_efflux"/>
    <property type="match status" value="1"/>
</dbReference>
<evidence type="ECO:0000313" key="14">
    <source>
        <dbReference type="Proteomes" id="UP000646478"/>
    </source>
</evidence>
<organism evidence="13 14">
    <name type="scientific">Brucella endophytica</name>
    <dbReference type="NCBI Taxonomy" id="1963359"/>
    <lineage>
        <taxon>Bacteria</taxon>
        <taxon>Pseudomonadati</taxon>
        <taxon>Pseudomonadota</taxon>
        <taxon>Alphaproteobacteria</taxon>
        <taxon>Hyphomicrobiales</taxon>
        <taxon>Brucellaceae</taxon>
        <taxon>Brucella/Ochrobactrum group</taxon>
        <taxon>Brucella</taxon>
    </lineage>
</organism>
<evidence type="ECO:0000256" key="6">
    <source>
        <dbReference type="ARBA" id="ARBA00022989"/>
    </source>
</evidence>
<dbReference type="InterPro" id="IPR050681">
    <property type="entry name" value="CDF/SLC30A"/>
</dbReference>
<accession>A0A916SGT7</accession>
<evidence type="ECO:0000259" key="11">
    <source>
        <dbReference type="Pfam" id="PF01545"/>
    </source>
</evidence>
<feature type="region of interest" description="Disordered" evidence="9">
    <location>
        <begin position="300"/>
        <end position="336"/>
    </location>
</feature>
<dbReference type="RefSeq" id="WP_188824843.1">
    <property type="nucleotide sequence ID" value="NZ_BMHH01000011.1"/>
</dbReference>
<evidence type="ECO:0000256" key="1">
    <source>
        <dbReference type="ARBA" id="ARBA00004141"/>
    </source>
</evidence>
<comment type="similarity">
    <text evidence="2">Belongs to the cation diffusion facilitator (CDF) transporter (TC 2.A.4) family. SLC30A subfamily.</text>
</comment>
<feature type="transmembrane region" description="Helical" evidence="10">
    <location>
        <begin position="98"/>
        <end position="116"/>
    </location>
</feature>
<feature type="transmembrane region" description="Helical" evidence="10">
    <location>
        <begin position="172"/>
        <end position="190"/>
    </location>
</feature>
<feature type="transmembrane region" description="Helical" evidence="10">
    <location>
        <begin position="196"/>
        <end position="213"/>
    </location>
</feature>
<dbReference type="InterPro" id="IPR036837">
    <property type="entry name" value="Cation_efflux_CTD_sf"/>
</dbReference>
<dbReference type="PANTHER" id="PTHR11562">
    <property type="entry name" value="CATION EFFLUX PROTEIN/ ZINC TRANSPORTER"/>
    <property type="match status" value="1"/>
</dbReference>
<comment type="subcellular location">
    <subcellularLocation>
        <location evidence="1">Membrane</location>
        <topology evidence="1">Multi-pass membrane protein</topology>
    </subcellularLocation>
</comment>
<dbReference type="PANTHER" id="PTHR11562:SF17">
    <property type="entry name" value="RE54080P-RELATED"/>
    <property type="match status" value="1"/>
</dbReference>
<feature type="compositionally biased region" description="Low complexity" evidence="9">
    <location>
        <begin position="326"/>
        <end position="336"/>
    </location>
</feature>
<dbReference type="Pfam" id="PF16916">
    <property type="entry name" value="ZT_dimer"/>
    <property type="match status" value="1"/>
</dbReference>
<dbReference type="Proteomes" id="UP000646478">
    <property type="component" value="Unassembled WGS sequence"/>
</dbReference>
<comment type="caution">
    <text evidence="13">The sequence shown here is derived from an EMBL/GenBank/DDBJ whole genome shotgun (WGS) entry which is preliminary data.</text>
</comment>
<protein>
    <submittedName>
        <fullName evidence="13">Zinc transporter ZitB</fullName>
    </submittedName>
</protein>
<evidence type="ECO:0000256" key="3">
    <source>
        <dbReference type="ARBA" id="ARBA00022448"/>
    </source>
</evidence>
<feature type="transmembrane region" description="Helical" evidence="10">
    <location>
        <begin position="60"/>
        <end position="77"/>
    </location>
</feature>
<dbReference type="InterPro" id="IPR027469">
    <property type="entry name" value="Cation_efflux_TMD_sf"/>
</dbReference>
<evidence type="ECO:0000313" key="13">
    <source>
        <dbReference type="EMBL" id="GGA98368.1"/>
    </source>
</evidence>
<feature type="region of interest" description="Disordered" evidence="9">
    <location>
        <begin position="1"/>
        <end position="20"/>
    </location>
</feature>
<keyword evidence="4 10" id="KW-0812">Transmembrane</keyword>
<evidence type="ECO:0000256" key="5">
    <source>
        <dbReference type="ARBA" id="ARBA00022906"/>
    </source>
</evidence>
<dbReference type="AlphaFoldDB" id="A0A916SGT7"/>
<evidence type="ECO:0000256" key="10">
    <source>
        <dbReference type="SAM" id="Phobius"/>
    </source>
</evidence>
<name>A0A916SGT7_9HYPH</name>
<keyword evidence="14" id="KW-1185">Reference proteome</keyword>
<dbReference type="InterPro" id="IPR027470">
    <property type="entry name" value="Cation_efflux_CTD"/>
</dbReference>
<evidence type="ECO:0000256" key="8">
    <source>
        <dbReference type="ARBA" id="ARBA00023136"/>
    </source>
</evidence>
<feature type="domain" description="Cation efflux protein cytoplasmic" evidence="12">
    <location>
        <begin position="232"/>
        <end position="299"/>
    </location>
</feature>
<dbReference type="EMBL" id="BMHH01000011">
    <property type="protein sequence ID" value="GGA98368.1"/>
    <property type="molecule type" value="Genomic_DNA"/>
</dbReference>
<proteinExistence type="inferred from homology"/>
<evidence type="ECO:0000256" key="7">
    <source>
        <dbReference type="ARBA" id="ARBA00023065"/>
    </source>
</evidence>
<feature type="transmembrane region" description="Helical" evidence="10">
    <location>
        <begin position="30"/>
        <end position="54"/>
    </location>
</feature>
<keyword evidence="5" id="KW-0862">Zinc</keyword>
<feature type="domain" description="Cation efflux protein transmembrane" evidence="11">
    <location>
        <begin position="30"/>
        <end position="221"/>
    </location>
</feature>
<feature type="compositionally biased region" description="Basic and acidic residues" evidence="9">
    <location>
        <begin position="305"/>
        <end position="314"/>
    </location>
</feature>
<dbReference type="NCBIfam" id="TIGR01297">
    <property type="entry name" value="CDF"/>
    <property type="match status" value="1"/>
</dbReference>
<evidence type="ECO:0000256" key="2">
    <source>
        <dbReference type="ARBA" id="ARBA00008873"/>
    </source>
</evidence>
<dbReference type="SUPFAM" id="SSF161111">
    <property type="entry name" value="Cation efflux protein transmembrane domain-like"/>
    <property type="match status" value="1"/>
</dbReference>
<evidence type="ECO:0000259" key="12">
    <source>
        <dbReference type="Pfam" id="PF16916"/>
    </source>
</evidence>
<evidence type="ECO:0000256" key="9">
    <source>
        <dbReference type="SAM" id="MobiDB-lite"/>
    </source>
</evidence>
<gene>
    <name evidence="13" type="ORF">GCM10011491_28290</name>
</gene>
<evidence type="ECO:0000256" key="4">
    <source>
        <dbReference type="ARBA" id="ARBA00022692"/>
    </source>
</evidence>
<dbReference type="InterPro" id="IPR002524">
    <property type="entry name" value="Cation_efflux"/>
</dbReference>
<dbReference type="Gene3D" id="1.20.1510.10">
    <property type="entry name" value="Cation efflux protein transmembrane domain"/>
    <property type="match status" value="1"/>
</dbReference>
<dbReference type="GO" id="GO:0005385">
    <property type="term" value="F:zinc ion transmembrane transporter activity"/>
    <property type="evidence" value="ECO:0007669"/>
    <property type="project" value="TreeGrafter"/>
</dbReference>
<keyword evidence="6 10" id="KW-1133">Transmembrane helix</keyword>
<feature type="transmembrane region" description="Helical" evidence="10">
    <location>
        <begin position="128"/>
        <end position="151"/>
    </location>
</feature>
<keyword evidence="8 10" id="KW-0472">Membrane</keyword>
<sequence>MAKPTHDHAGHGPGDGHDHGDYGKLDKRRVLIAAVLTTGFMVVEALGGILAGSLALLADAGHMLTDSVSLLLAWYAFHLESRPATSRHSYGFGRVKTLVAYTNGLAIFVVGAWIVYEAWERFEQPSTVLGGPMLAVGVAGLAVNIVAYLVLHGGDRDNLNMRGALLHVMGDLLGSVAAIAAAIVILLTGWYPIDPILSALVAVMLFASAWRLTRDAGQLLLEGTPGQIDPSDVVRDLEKTIPGVENVHHVHVWSLDGKSHLATMHVRIANRVDAAAIVRQVKRRLASAHGIAHATVEIEAGPGAAHEDHEHDGTARPAGQRRSRARGQGIAGPKDT</sequence>
<keyword evidence="7" id="KW-0406">Ion transport</keyword>
<dbReference type="GO" id="GO:0005886">
    <property type="term" value="C:plasma membrane"/>
    <property type="evidence" value="ECO:0007669"/>
    <property type="project" value="TreeGrafter"/>
</dbReference>
<dbReference type="InterPro" id="IPR058533">
    <property type="entry name" value="Cation_efflux_TM"/>
</dbReference>
<reference evidence="13" key="1">
    <citation type="journal article" date="2014" name="Int. J. Syst. Evol. Microbiol.">
        <title>Complete genome sequence of Corynebacterium casei LMG S-19264T (=DSM 44701T), isolated from a smear-ripened cheese.</title>
        <authorList>
            <consortium name="US DOE Joint Genome Institute (JGI-PGF)"/>
            <person name="Walter F."/>
            <person name="Albersmeier A."/>
            <person name="Kalinowski J."/>
            <person name="Ruckert C."/>
        </authorList>
    </citation>
    <scope>NUCLEOTIDE SEQUENCE</scope>
    <source>
        <strain evidence="13">CGMCC 1.15082</strain>
    </source>
</reference>
<keyword evidence="5" id="KW-0864">Zinc transport</keyword>
<dbReference type="SUPFAM" id="SSF160240">
    <property type="entry name" value="Cation efflux protein cytoplasmic domain-like"/>
    <property type="match status" value="1"/>
</dbReference>